<dbReference type="Proteomes" id="UP000326837">
    <property type="component" value="Chromosome"/>
</dbReference>
<feature type="region of interest" description="Disordered" evidence="1">
    <location>
        <begin position="1"/>
        <end position="21"/>
    </location>
</feature>
<sequence>MALLQGLSELNRLDRRSPKSRARGIRFSLYPNQNRSMVGQGSVLDNSSPR</sequence>
<keyword evidence="3" id="KW-1185">Reference proteome</keyword>
<gene>
    <name evidence="2" type="ORF">PLANPX_2979</name>
</gene>
<evidence type="ECO:0000313" key="2">
    <source>
        <dbReference type="EMBL" id="BBO33367.1"/>
    </source>
</evidence>
<evidence type="ECO:0000256" key="1">
    <source>
        <dbReference type="SAM" id="MobiDB-lite"/>
    </source>
</evidence>
<name>A0A5K7XBG2_9BACT</name>
<reference evidence="3" key="1">
    <citation type="submission" date="2019-10" db="EMBL/GenBank/DDBJ databases">
        <title>Lacipirellula parvula gen. nov., sp. nov., representing a lineage of planctomycetes widespread in freshwater anoxic habitats, and description of the family Lacipirellulaceae.</title>
        <authorList>
            <person name="Dedysh S.N."/>
            <person name="Kulichevskaya I.S."/>
            <person name="Beletsky A.V."/>
            <person name="Rakitin A.L."/>
            <person name="Mardanov A.V."/>
            <person name="Ivanova A.A."/>
            <person name="Saltykova V.X."/>
            <person name="Rijpstra W.I.C."/>
            <person name="Sinninghe Damste J.S."/>
            <person name="Ravin N.V."/>
        </authorList>
    </citation>
    <scope>NUCLEOTIDE SEQUENCE [LARGE SCALE GENOMIC DNA]</scope>
    <source>
        <strain evidence="3">PX69</strain>
    </source>
</reference>
<organism evidence="2 3">
    <name type="scientific">Lacipirellula parvula</name>
    <dbReference type="NCBI Taxonomy" id="2650471"/>
    <lineage>
        <taxon>Bacteria</taxon>
        <taxon>Pseudomonadati</taxon>
        <taxon>Planctomycetota</taxon>
        <taxon>Planctomycetia</taxon>
        <taxon>Pirellulales</taxon>
        <taxon>Lacipirellulaceae</taxon>
        <taxon>Lacipirellula</taxon>
    </lineage>
</organism>
<proteinExistence type="predicted"/>
<accession>A0A5K7XBG2</accession>
<dbReference type="EMBL" id="AP021861">
    <property type="protein sequence ID" value="BBO33367.1"/>
    <property type="molecule type" value="Genomic_DNA"/>
</dbReference>
<dbReference type="AlphaFoldDB" id="A0A5K7XBG2"/>
<protein>
    <submittedName>
        <fullName evidence="2">Uncharacterized protein</fullName>
    </submittedName>
</protein>
<evidence type="ECO:0000313" key="3">
    <source>
        <dbReference type="Proteomes" id="UP000326837"/>
    </source>
</evidence>
<dbReference type="KEGG" id="lpav:PLANPX_2979"/>